<dbReference type="OrthoDB" id="23692at2"/>
<dbReference type="Pfam" id="PF00563">
    <property type="entry name" value="EAL"/>
    <property type="match status" value="1"/>
</dbReference>
<dbReference type="PROSITE" id="PS50883">
    <property type="entry name" value="EAL"/>
    <property type="match status" value="1"/>
</dbReference>
<dbReference type="SMART" id="SM00052">
    <property type="entry name" value="EAL"/>
    <property type="match status" value="1"/>
</dbReference>
<dbReference type="InterPro" id="IPR052155">
    <property type="entry name" value="Biofilm_reg_signaling"/>
</dbReference>
<keyword evidence="1" id="KW-1133">Transmembrane helix</keyword>
<feature type="domain" description="GGDEF" evidence="3">
    <location>
        <begin position="220"/>
        <end position="352"/>
    </location>
</feature>
<gene>
    <name evidence="4" type="ORF">CLV92_104129</name>
</gene>
<dbReference type="Gene3D" id="3.30.70.270">
    <property type="match status" value="1"/>
</dbReference>
<dbReference type="Pfam" id="PF00990">
    <property type="entry name" value="GGDEF"/>
    <property type="match status" value="1"/>
</dbReference>
<dbReference type="PANTHER" id="PTHR44757:SF2">
    <property type="entry name" value="BIOFILM ARCHITECTURE MAINTENANCE PROTEIN MBAA"/>
    <property type="match status" value="1"/>
</dbReference>
<dbReference type="InterPro" id="IPR043128">
    <property type="entry name" value="Rev_trsase/Diguanyl_cyclase"/>
</dbReference>
<dbReference type="SUPFAM" id="SSF55073">
    <property type="entry name" value="Nucleotide cyclase"/>
    <property type="match status" value="1"/>
</dbReference>
<evidence type="ECO:0000256" key="1">
    <source>
        <dbReference type="SAM" id="Phobius"/>
    </source>
</evidence>
<keyword evidence="5" id="KW-1185">Reference proteome</keyword>
<dbReference type="CDD" id="cd01948">
    <property type="entry name" value="EAL"/>
    <property type="match status" value="1"/>
</dbReference>
<feature type="transmembrane region" description="Helical" evidence="1">
    <location>
        <begin position="86"/>
        <end position="107"/>
    </location>
</feature>
<reference evidence="4 5" key="1">
    <citation type="submission" date="2018-02" db="EMBL/GenBank/DDBJ databases">
        <title>Genomic Encyclopedia of Archaeal and Bacterial Type Strains, Phase II (KMG-II): from individual species to whole genera.</title>
        <authorList>
            <person name="Goeker M."/>
        </authorList>
    </citation>
    <scope>NUCLEOTIDE SEQUENCE [LARGE SCALE GENOMIC DNA]</scope>
    <source>
        <strain evidence="4 5">DSM 22857</strain>
    </source>
</reference>
<feature type="transmembrane region" description="Helical" evidence="1">
    <location>
        <begin position="136"/>
        <end position="153"/>
    </location>
</feature>
<dbReference type="NCBIfam" id="TIGR00254">
    <property type="entry name" value="GGDEF"/>
    <property type="match status" value="1"/>
</dbReference>
<dbReference type="AlphaFoldDB" id="A0A2S6IST6"/>
<dbReference type="CDD" id="cd01949">
    <property type="entry name" value="GGDEF"/>
    <property type="match status" value="1"/>
</dbReference>
<dbReference type="RefSeq" id="WP_104432136.1">
    <property type="nucleotide sequence ID" value="NZ_PTJD01000004.1"/>
</dbReference>
<dbReference type="Gene3D" id="3.20.20.450">
    <property type="entry name" value="EAL domain"/>
    <property type="match status" value="1"/>
</dbReference>
<keyword evidence="1" id="KW-0812">Transmembrane</keyword>
<evidence type="ECO:0000259" key="2">
    <source>
        <dbReference type="PROSITE" id="PS50883"/>
    </source>
</evidence>
<feature type="domain" description="EAL" evidence="2">
    <location>
        <begin position="361"/>
        <end position="618"/>
    </location>
</feature>
<dbReference type="SMART" id="SM00267">
    <property type="entry name" value="GGDEF"/>
    <property type="match status" value="1"/>
</dbReference>
<dbReference type="PANTHER" id="PTHR44757">
    <property type="entry name" value="DIGUANYLATE CYCLASE DGCP"/>
    <property type="match status" value="1"/>
</dbReference>
<dbReference type="SUPFAM" id="SSF141868">
    <property type="entry name" value="EAL domain-like"/>
    <property type="match status" value="1"/>
</dbReference>
<dbReference type="EMBL" id="PTJD01000004">
    <property type="protein sequence ID" value="PPK97309.1"/>
    <property type="molecule type" value="Genomic_DNA"/>
</dbReference>
<evidence type="ECO:0000259" key="3">
    <source>
        <dbReference type="PROSITE" id="PS50887"/>
    </source>
</evidence>
<accession>A0A2S6IST6</accession>
<evidence type="ECO:0000313" key="4">
    <source>
        <dbReference type="EMBL" id="PPK97309.1"/>
    </source>
</evidence>
<proteinExistence type="predicted"/>
<dbReference type="Proteomes" id="UP000239485">
    <property type="component" value="Unassembled WGS sequence"/>
</dbReference>
<feature type="transmembrane region" description="Helical" evidence="1">
    <location>
        <begin position="59"/>
        <end position="79"/>
    </location>
</feature>
<feature type="transmembrane region" description="Helical" evidence="1">
    <location>
        <begin position="113"/>
        <end position="129"/>
    </location>
</feature>
<feature type="transmembrane region" description="Helical" evidence="1">
    <location>
        <begin position="34"/>
        <end position="53"/>
    </location>
</feature>
<organism evidence="4 5">
    <name type="scientific">Kineococcus xinjiangensis</name>
    <dbReference type="NCBI Taxonomy" id="512762"/>
    <lineage>
        <taxon>Bacteria</taxon>
        <taxon>Bacillati</taxon>
        <taxon>Actinomycetota</taxon>
        <taxon>Actinomycetes</taxon>
        <taxon>Kineosporiales</taxon>
        <taxon>Kineosporiaceae</taxon>
        <taxon>Kineococcus</taxon>
    </lineage>
</organism>
<protein>
    <submittedName>
        <fullName evidence="4">Diguanylate cyclase (GGDEF)-like protein</fullName>
    </submittedName>
</protein>
<dbReference type="InterPro" id="IPR001633">
    <property type="entry name" value="EAL_dom"/>
</dbReference>
<keyword evidence="1" id="KW-0472">Membrane</keyword>
<evidence type="ECO:0000313" key="5">
    <source>
        <dbReference type="Proteomes" id="UP000239485"/>
    </source>
</evidence>
<dbReference type="InterPro" id="IPR035919">
    <property type="entry name" value="EAL_sf"/>
</dbReference>
<sequence length="627" mass="66330">MGLAQQWQALASVLADEVADHVFPRRTLAGVLGMQYLVGGVLAVAWGVVAAMPAQARPAYLACASAALLGAALMGMVWASRMSGRSLTLVAHACIASALVLVTAGHLLAGDPGGPALLFVLWTAPYAGIFSRRARWLHVAASSAVFVVSAWWLPAPTLAQTLVETAIRIATVLCSVLLVSRMTARLRRSATQDPLTGLPNRRVLAAATRAALARQAGREGAVSMLLLDLDRFKHVNDTFGHEAGDELLRQLVPRLLAAVGPRDVVARLGGDEFAVMCEDCDGDRPPERVAARLAQVWAQPLTLAGRTLHVSGSVGVAVAGPGSTPRTLLRDADAAMYESKRGGPGGFRVFHDGLAARSNRVLQLEQGLQRAIGRGEVSVHYQPVMALTGDRAGQAVGAEALLRWHSAELGPVRPDEFIPVAEAAGLIGALGDWVLDQALTDLGDWMAAGHVPADFHVAVNVSAHQLCADLPDRVARQLARHRMPAANLGLEVTESAVLNRSTAPEALRRLHELGVTLLLDDFGTGYSSLSQLQELPFDVVKVDRSFVAGMNRHPRSRALVLAVLSLAESFGMSVVAEGVEDEEQAESLRAAGCPRVQGYFFARPAPVAEFLANLPGTAAVPAPVPVR</sequence>
<dbReference type="PROSITE" id="PS50887">
    <property type="entry name" value="GGDEF"/>
    <property type="match status" value="1"/>
</dbReference>
<comment type="caution">
    <text evidence="4">The sequence shown here is derived from an EMBL/GenBank/DDBJ whole genome shotgun (WGS) entry which is preliminary data.</text>
</comment>
<dbReference type="InterPro" id="IPR029787">
    <property type="entry name" value="Nucleotide_cyclase"/>
</dbReference>
<dbReference type="InterPro" id="IPR000160">
    <property type="entry name" value="GGDEF_dom"/>
</dbReference>
<name>A0A2S6IST6_9ACTN</name>